<dbReference type="Gene3D" id="3.40.50.360">
    <property type="match status" value="1"/>
</dbReference>
<organism evidence="2 3">
    <name type="scientific">Clostridium frigidicarnis</name>
    <dbReference type="NCBI Taxonomy" id="84698"/>
    <lineage>
        <taxon>Bacteria</taxon>
        <taxon>Bacillati</taxon>
        <taxon>Bacillota</taxon>
        <taxon>Clostridia</taxon>
        <taxon>Eubacteriales</taxon>
        <taxon>Clostridiaceae</taxon>
        <taxon>Clostridium</taxon>
    </lineage>
</organism>
<dbReference type="STRING" id="84698.SAMN04488528_10066"/>
<reference evidence="2 3" key="1">
    <citation type="submission" date="2016-10" db="EMBL/GenBank/DDBJ databases">
        <authorList>
            <person name="de Groot N.N."/>
        </authorList>
    </citation>
    <scope>NUCLEOTIDE SEQUENCE [LARGE SCALE GENOMIC DNA]</scope>
    <source>
        <strain evidence="2 3">DSM 12271</strain>
    </source>
</reference>
<dbReference type="OrthoDB" id="1705236at2"/>
<evidence type="ECO:0000313" key="2">
    <source>
        <dbReference type="EMBL" id="SFA91327.1"/>
    </source>
</evidence>
<sequence>MKEKIYVIKPNKNISPRLNNMIKAFVEGKSHEIIEDFTTSLNLKNKKLLFAAEINKSLYDISMINFLSDLIENDELALENSIGSMIICSPCELGTKNFGQDILFLSNNMGCHFIGHPLVEATDKLNNLLKWKRVLNLPLEQVLLNRCATLGERLFYFENLKIENPKILVLYSTPHKYSNTLALWHMVKDNLPCDSNIKEICIENGKVQDCKGCSYNACVHFGKRKSCFYGGVMVEDVLPAIEESNIIIWLCPNYNDAIAANLTAVINRLTVLYNRIIFHDKSIFGIVVSGNSGSDSVGKQLIGALNLNKGFQLPPNSILTATANDPKSILNYENVEILSKNFSDNIMHIIK</sequence>
<dbReference type="RefSeq" id="WP_090039372.1">
    <property type="nucleotide sequence ID" value="NZ_FOKI01000006.1"/>
</dbReference>
<dbReference type="InterPro" id="IPR005025">
    <property type="entry name" value="FMN_Rdtase-like_dom"/>
</dbReference>
<dbReference type="SUPFAM" id="SSF52218">
    <property type="entry name" value="Flavoproteins"/>
    <property type="match status" value="1"/>
</dbReference>
<accession>A0A1I0WSD2</accession>
<name>A0A1I0WSD2_9CLOT</name>
<dbReference type="Proteomes" id="UP000198619">
    <property type="component" value="Unassembled WGS sequence"/>
</dbReference>
<dbReference type="EMBL" id="FOKI01000006">
    <property type="protein sequence ID" value="SFA91327.1"/>
    <property type="molecule type" value="Genomic_DNA"/>
</dbReference>
<proteinExistence type="predicted"/>
<protein>
    <submittedName>
        <fullName evidence="2">NADPH-dependent FMN reductase</fullName>
    </submittedName>
</protein>
<evidence type="ECO:0000313" key="3">
    <source>
        <dbReference type="Proteomes" id="UP000198619"/>
    </source>
</evidence>
<dbReference type="GO" id="GO:0016491">
    <property type="term" value="F:oxidoreductase activity"/>
    <property type="evidence" value="ECO:0007669"/>
    <property type="project" value="InterPro"/>
</dbReference>
<gene>
    <name evidence="2" type="ORF">SAMN04488528_10066</name>
</gene>
<feature type="domain" description="NADPH-dependent FMN reductase-like" evidence="1">
    <location>
        <begin position="165"/>
        <end position="323"/>
    </location>
</feature>
<dbReference type="Pfam" id="PF03358">
    <property type="entry name" value="FMN_red"/>
    <property type="match status" value="1"/>
</dbReference>
<keyword evidence="3" id="KW-1185">Reference proteome</keyword>
<evidence type="ECO:0000259" key="1">
    <source>
        <dbReference type="Pfam" id="PF03358"/>
    </source>
</evidence>
<dbReference type="AlphaFoldDB" id="A0A1I0WSD2"/>
<dbReference type="InterPro" id="IPR029039">
    <property type="entry name" value="Flavoprotein-like_sf"/>
</dbReference>